<proteinExistence type="predicted"/>
<evidence type="ECO:0000313" key="4">
    <source>
        <dbReference type="Proteomes" id="UP000305539"/>
    </source>
</evidence>
<feature type="domain" description="N-acetylmuramidase" evidence="2">
    <location>
        <begin position="90"/>
        <end position="258"/>
    </location>
</feature>
<protein>
    <submittedName>
        <fullName evidence="3">DUF3380 domain-containing protein</fullName>
    </submittedName>
</protein>
<gene>
    <name evidence="3" type="ORF">FAZ69_10600</name>
</gene>
<accession>A0A4U1I8L3</accession>
<comment type="caution">
    <text evidence="3">The sequence shown here is derived from an EMBL/GenBank/DDBJ whole genome shotgun (WGS) entry which is preliminary data.</text>
</comment>
<dbReference type="InterPro" id="IPR036365">
    <property type="entry name" value="PGBD-like_sf"/>
</dbReference>
<sequence length="267" mass="29565">MSTQGIGNEDVFYLQRTLLLRDGPLELDGVFGEKTKSALESFQRRHGIADTGVICSRTREMLEQQARTFHLLGKADLADAAATLGVPRSTLYAVMSVETAGLGFLLDGRPKILFERHIMYRRLLCAGLDANACAARDPEIVNTRPGGYAGGAAEYERLARAITISRTAALESCSWGLFQVMGFHWQLLGYASVQRFVEAMEESERRQLDAFAAFIHGNPALHRALQARNWANFAEGYNGRNYRANAYDVRLAEAYAHFDALVSPRAA</sequence>
<dbReference type="EMBL" id="SWJE01000005">
    <property type="protein sequence ID" value="TKC89804.1"/>
    <property type="molecule type" value="Genomic_DNA"/>
</dbReference>
<evidence type="ECO:0000259" key="1">
    <source>
        <dbReference type="Pfam" id="PF01471"/>
    </source>
</evidence>
<organism evidence="3 4">
    <name type="scientific">Trinickia terrae</name>
    <dbReference type="NCBI Taxonomy" id="2571161"/>
    <lineage>
        <taxon>Bacteria</taxon>
        <taxon>Pseudomonadati</taxon>
        <taxon>Pseudomonadota</taxon>
        <taxon>Betaproteobacteria</taxon>
        <taxon>Burkholderiales</taxon>
        <taxon>Burkholderiaceae</taxon>
        <taxon>Trinickia</taxon>
    </lineage>
</organism>
<evidence type="ECO:0000259" key="2">
    <source>
        <dbReference type="Pfam" id="PF11860"/>
    </source>
</evidence>
<keyword evidence="4" id="KW-1185">Reference proteome</keyword>
<dbReference type="InterPro" id="IPR036366">
    <property type="entry name" value="PGBDSf"/>
</dbReference>
<dbReference type="Pfam" id="PF11860">
    <property type="entry name" value="Muramidase"/>
    <property type="match status" value="1"/>
</dbReference>
<reference evidence="3 4" key="1">
    <citation type="submission" date="2019-04" db="EMBL/GenBank/DDBJ databases">
        <title>Trinickia sp. 7GSK02, isolated from subtropical forest soil.</title>
        <authorList>
            <person name="Gao Z.-H."/>
            <person name="Qiu L.-H."/>
        </authorList>
    </citation>
    <scope>NUCLEOTIDE SEQUENCE [LARGE SCALE GENOMIC DNA]</scope>
    <source>
        <strain evidence="3 4">7GSK02</strain>
    </source>
</reference>
<feature type="domain" description="Peptidoglycan binding-like" evidence="1">
    <location>
        <begin position="10"/>
        <end position="62"/>
    </location>
</feature>
<dbReference type="Gene3D" id="1.10.101.10">
    <property type="entry name" value="PGBD-like superfamily/PGBD"/>
    <property type="match status" value="1"/>
</dbReference>
<dbReference type="InterPro" id="IPR024408">
    <property type="entry name" value="Muramidase"/>
</dbReference>
<dbReference type="AlphaFoldDB" id="A0A4U1I8L3"/>
<dbReference type="Pfam" id="PF01471">
    <property type="entry name" value="PG_binding_1"/>
    <property type="match status" value="1"/>
</dbReference>
<evidence type="ECO:0000313" key="3">
    <source>
        <dbReference type="EMBL" id="TKC89804.1"/>
    </source>
</evidence>
<name>A0A4U1I8L3_9BURK</name>
<dbReference type="SUPFAM" id="SSF47090">
    <property type="entry name" value="PGBD-like"/>
    <property type="match status" value="1"/>
</dbReference>
<dbReference type="OrthoDB" id="1523598at2"/>
<dbReference type="Proteomes" id="UP000305539">
    <property type="component" value="Unassembled WGS sequence"/>
</dbReference>
<dbReference type="InterPro" id="IPR002477">
    <property type="entry name" value="Peptidoglycan-bd-like"/>
</dbReference>